<organism evidence="2 3">
    <name type="scientific">Polarella glacialis</name>
    <name type="common">Dinoflagellate</name>
    <dbReference type="NCBI Taxonomy" id="89957"/>
    <lineage>
        <taxon>Eukaryota</taxon>
        <taxon>Sar</taxon>
        <taxon>Alveolata</taxon>
        <taxon>Dinophyceae</taxon>
        <taxon>Suessiales</taxon>
        <taxon>Suessiaceae</taxon>
        <taxon>Polarella</taxon>
    </lineage>
</organism>
<dbReference type="AlphaFoldDB" id="A0A813F4F8"/>
<protein>
    <submittedName>
        <fullName evidence="2">Uncharacterized protein</fullName>
    </submittedName>
</protein>
<gene>
    <name evidence="2" type="ORF">PGLA1383_LOCUS24316</name>
</gene>
<evidence type="ECO:0000313" key="3">
    <source>
        <dbReference type="Proteomes" id="UP000654075"/>
    </source>
</evidence>
<feature type="region of interest" description="Disordered" evidence="1">
    <location>
        <begin position="1"/>
        <end position="22"/>
    </location>
</feature>
<reference evidence="2" key="1">
    <citation type="submission" date="2021-02" db="EMBL/GenBank/DDBJ databases">
        <authorList>
            <person name="Dougan E. K."/>
            <person name="Rhodes N."/>
            <person name="Thang M."/>
            <person name="Chan C."/>
        </authorList>
    </citation>
    <scope>NUCLEOTIDE SEQUENCE</scope>
</reference>
<proteinExistence type="predicted"/>
<name>A0A813F4F8_POLGL</name>
<comment type="caution">
    <text evidence="2">The sequence shown here is derived from an EMBL/GenBank/DDBJ whole genome shotgun (WGS) entry which is preliminary data.</text>
</comment>
<dbReference type="Proteomes" id="UP000654075">
    <property type="component" value="Unassembled WGS sequence"/>
</dbReference>
<sequence length="150" mass="16204">MDQWKNSRVAPSNPSGAARKVHVQGSVTDTVLQLAVTNAKLSMHLAARSRQHDACTQSVAIVPKDHTLSIAMHKAGKEYDELRKTHIVDYGPHILVWKSVIQTIAAMHSTTDSAVSDADFAIISEHGAAITNPLMLVDSVLLPCCHSLCT</sequence>
<dbReference type="EMBL" id="CAJNNV010019036">
    <property type="protein sequence ID" value="CAE8606332.1"/>
    <property type="molecule type" value="Genomic_DNA"/>
</dbReference>
<accession>A0A813F4F8</accession>
<evidence type="ECO:0000313" key="2">
    <source>
        <dbReference type="EMBL" id="CAE8606332.1"/>
    </source>
</evidence>
<keyword evidence="3" id="KW-1185">Reference proteome</keyword>
<feature type="compositionally biased region" description="Polar residues" evidence="1">
    <location>
        <begin position="1"/>
        <end position="15"/>
    </location>
</feature>
<evidence type="ECO:0000256" key="1">
    <source>
        <dbReference type="SAM" id="MobiDB-lite"/>
    </source>
</evidence>